<protein>
    <submittedName>
        <fullName evidence="2">Uncharacterized protein</fullName>
    </submittedName>
</protein>
<dbReference type="EMBL" id="VSRR010031645">
    <property type="protein sequence ID" value="MPC70755.1"/>
    <property type="molecule type" value="Genomic_DNA"/>
</dbReference>
<name>A0A5B7HMC5_PORTR</name>
<sequence length="59" mass="6620">MSHARARSTAVYASTPTSTRINTKPNQPAGVKVVVVVVVVNNKFQFALFFFSQYNEFRP</sequence>
<feature type="compositionally biased region" description="Polar residues" evidence="1">
    <location>
        <begin position="11"/>
        <end position="24"/>
    </location>
</feature>
<comment type="caution">
    <text evidence="2">The sequence shown here is derived from an EMBL/GenBank/DDBJ whole genome shotgun (WGS) entry which is preliminary data.</text>
</comment>
<evidence type="ECO:0000256" key="1">
    <source>
        <dbReference type="SAM" id="MobiDB-lite"/>
    </source>
</evidence>
<evidence type="ECO:0000313" key="3">
    <source>
        <dbReference type="Proteomes" id="UP000324222"/>
    </source>
</evidence>
<dbReference type="Proteomes" id="UP000324222">
    <property type="component" value="Unassembled WGS sequence"/>
</dbReference>
<accession>A0A5B7HMC5</accession>
<reference evidence="2 3" key="1">
    <citation type="submission" date="2019-05" db="EMBL/GenBank/DDBJ databases">
        <title>Another draft genome of Portunus trituberculatus and its Hox gene families provides insights of decapod evolution.</title>
        <authorList>
            <person name="Jeong J.-H."/>
            <person name="Song I."/>
            <person name="Kim S."/>
            <person name="Choi T."/>
            <person name="Kim D."/>
            <person name="Ryu S."/>
            <person name="Kim W."/>
        </authorList>
    </citation>
    <scope>NUCLEOTIDE SEQUENCE [LARGE SCALE GENOMIC DNA]</scope>
    <source>
        <tissue evidence="2">Muscle</tissue>
    </source>
</reference>
<proteinExistence type="predicted"/>
<gene>
    <name evidence="2" type="ORF">E2C01_065012</name>
</gene>
<evidence type="ECO:0000313" key="2">
    <source>
        <dbReference type="EMBL" id="MPC70755.1"/>
    </source>
</evidence>
<dbReference type="AlphaFoldDB" id="A0A5B7HMC5"/>
<feature type="region of interest" description="Disordered" evidence="1">
    <location>
        <begin position="1"/>
        <end position="24"/>
    </location>
</feature>
<keyword evidence="3" id="KW-1185">Reference proteome</keyword>
<organism evidence="2 3">
    <name type="scientific">Portunus trituberculatus</name>
    <name type="common">Swimming crab</name>
    <name type="synonym">Neptunus trituberculatus</name>
    <dbReference type="NCBI Taxonomy" id="210409"/>
    <lineage>
        <taxon>Eukaryota</taxon>
        <taxon>Metazoa</taxon>
        <taxon>Ecdysozoa</taxon>
        <taxon>Arthropoda</taxon>
        <taxon>Crustacea</taxon>
        <taxon>Multicrustacea</taxon>
        <taxon>Malacostraca</taxon>
        <taxon>Eumalacostraca</taxon>
        <taxon>Eucarida</taxon>
        <taxon>Decapoda</taxon>
        <taxon>Pleocyemata</taxon>
        <taxon>Brachyura</taxon>
        <taxon>Eubrachyura</taxon>
        <taxon>Portunoidea</taxon>
        <taxon>Portunidae</taxon>
        <taxon>Portuninae</taxon>
        <taxon>Portunus</taxon>
    </lineage>
</organism>